<sequence>MMRVKCRPIELALALCMALLFAYAAWVSLSQQTLADGLLRLHVIANSDSVQDQQVKLLVRDRVLEVTEPLLAEADDQDEVRRILSAHLQQITDAAQQVLTDQGMPYQLSAQMATEYYPTRAYDTFSLPAGQYTGLKIRLGAASGHNWWCVVFPPLCTDAAQAPQDKLCEQTTFRFKTADLIGQARAWLRGL</sequence>
<dbReference type="Proteomes" id="UP000195897">
    <property type="component" value="Unassembled WGS sequence"/>
</dbReference>
<dbReference type="InterPro" id="IPR014202">
    <property type="entry name" value="Spore_II_R"/>
</dbReference>
<accession>A0A1Y4L6Z0</accession>
<evidence type="ECO:0008006" key="3">
    <source>
        <dbReference type="Google" id="ProtNLM"/>
    </source>
</evidence>
<organism evidence="1 2">
    <name type="scientific">Butyricicoccus pullicaecorum</name>
    <dbReference type="NCBI Taxonomy" id="501571"/>
    <lineage>
        <taxon>Bacteria</taxon>
        <taxon>Bacillati</taxon>
        <taxon>Bacillota</taxon>
        <taxon>Clostridia</taxon>
        <taxon>Eubacteriales</taxon>
        <taxon>Butyricicoccaceae</taxon>
        <taxon>Butyricicoccus</taxon>
    </lineage>
</organism>
<gene>
    <name evidence="1" type="ORF">B5F17_08500</name>
</gene>
<reference evidence="2" key="1">
    <citation type="submission" date="2017-04" db="EMBL/GenBank/DDBJ databases">
        <title>Function of individual gut microbiota members based on whole genome sequencing of pure cultures obtained from chicken caecum.</title>
        <authorList>
            <person name="Medvecky M."/>
            <person name="Cejkova D."/>
            <person name="Polansky O."/>
            <person name="Karasova D."/>
            <person name="Kubasova T."/>
            <person name="Cizek A."/>
            <person name="Rychlik I."/>
        </authorList>
    </citation>
    <scope>NUCLEOTIDE SEQUENCE [LARGE SCALE GENOMIC DNA]</scope>
    <source>
        <strain evidence="2">An180</strain>
    </source>
</reference>
<dbReference type="Pfam" id="PF09551">
    <property type="entry name" value="Spore_II_R"/>
    <property type="match status" value="1"/>
</dbReference>
<evidence type="ECO:0000313" key="2">
    <source>
        <dbReference type="Proteomes" id="UP000195897"/>
    </source>
</evidence>
<evidence type="ECO:0000313" key="1">
    <source>
        <dbReference type="EMBL" id="OUP52513.1"/>
    </source>
</evidence>
<dbReference type="EMBL" id="NFKK01000009">
    <property type="protein sequence ID" value="OUP52513.1"/>
    <property type="molecule type" value="Genomic_DNA"/>
</dbReference>
<dbReference type="AlphaFoldDB" id="A0A1Y4L6Z0"/>
<name>A0A1Y4L6Z0_9FIRM</name>
<protein>
    <recommendedName>
        <fullName evidence="3">Stage II sporulation protein R</fullName>
    </recommendedName>
</protein>
<comment type="caution">
    <text evidence="1">The sequence shown here is derived from an EMBL/GenBank/DDBJ whole genome shotgun (WGS) entry which is preliminary data.</text>
</comment>
<proteinExistence type="predicted"/>